<evidence type="ECO:0000313" key="2">
    <source>
        <dbReference type="Proteomes" id="UP000714275"/>
    </source>
</evidence>
<name>A0A9P7D3Z7_9AGAM</name>
<keyword evidence="2" id="KW-1185">Reference proteome</keyword>
<dbReference type="OrthoDB" id="1045173at2759"/>
<reference evidence="1" key="1">
    <citation type="journal article" date="2020" name="New Phytol.">
        <title>Comparative genomics reveals dynamic genome evolution in host specialist ectomycorrhizal fungi.</title>
        <authorList>
            <person name="Lofgren L.A."/>
            <person name="Nguyen N.H."/>
            <person name="Vilgalys R."/>
            <person name="Ruytinx J."/>
            <person name="Liao H.L."/>
            <person name="Branco S."/>
            <person name="Kuo A."/>
            <person name="LaButti K."/>
            <person name="Lipzen A."/>
            <person name="Andreopoulos W."/>
            <person name="Pangilinan J."/>
            <person name="Riley R."/>
            <person name="Hundley H."/>
            <person name="Na H."/>
            <person name="Barry K."/>
            <person name="Grigoriev I.V."/>
            <person name="Stajich J.E."/>
            <person name="Kennedy P.G."/>
        </authorList>
    </citation>
    <scope>NUCLEOTIDE SEQUENCE</scope>
    <source>
        <strain evidence="1">DOB743</strain>
    </source>
</reference>
<dbReference type="EMBL" id="JABBWD010000016">
    <property type="protein sequence ID" value="KAG1778262.1"/>
    <property type="molecule type" value="Genomic_DNA"/>
</dbReference>
<gene>
    <name evidence="1" type="ORF">EV702DRAFT_172485</name>
</gene>
<dbReference type="AlphaFoldDB" id="A0A9P7D3Z7"/>
<dbReference type="Proteomes" id="UP000714275">
    <property type="component" value="Unassembled WGS sequence"/>
</dbReference>
<accession>A0A9P7D3Z7</accession>
<protein>
    <submittedName>
        <fullName evidence="1">Uncharacterized protein</fullName>
    </submittedName>
</protein>
<organism evidence="1 2">
    <name type="scientific">Suillus placidus</name>
    <dbReference type="NCBI Taxonomy" id="48579"/>
    <lineage>
        <taxon>Eukaryota</taxon>
        <taxon>Fungi</taxon>
        <taxon>Dikarya</taxon>
        <taxon>Basidiomycota</taxon>
        <taxon>Agaricomycotina</taxon>
        <taxon>Agaricomycetes</taxon>
        <taxon>Agaricomycetidae</taxon>
        <taxon>Boletales</taxon>
        <taxon>Suillineae</taxon>
        <taxon>Suillaceae</taxon>
        <taxon>Suillus</taxon>
    </lineage>
</organism>
<proteinExistence type="predicted"/>
<sequence length="89" mass="9795">MSSGLETTISSVGGCDTGDLLKLVFLLDHEKVQISAHPKYNINAINKYIMKRISIPARDFTFYPRLIPSFDVNKSGAEGGRVTVADYDS</sequence>
<comment type="caution">
    <text evidence="1">The sequence shown here is derived from an EMBL/GenBank/DDBJ whole genome shotgun (WGS) entry which is preliminary data.</text>
</comment>
<evidence type="ECO:0000313" key="1">
    <source>
        <dbReference type="EMBL" id="KAG1778262.1"/>
    </source>
</evidence>